<evidence type="ECO:0000256" key="1">
    <source>
        <dbReference type="ARBA" id="ARBA00010333"/>
    </source>
</evidence>
<evidence type="ECO:0000256" key="2">
    <source>
        <dbReference type="ARBA" id="ARBA00022448"/>
    </source>
</evidence>
<dbReference type="RefSeq" id="WP_231331869.1">
    <property type="nucleotide sequence ID" value="NZ_CP059572.1"/>
</dbReference>
<dbReference type="Pfam" id="PF00497">
    <property type="entry name" value="SBP_bac_3"/>
    <property type="match status" value="1"/>
</dbReference>
<feature type="compositionally biased region" description="Pro residues" evidence="5">
    <location>
        <begin position="328"/>
        <end position="345"/>
    </location>
</feature>
<keyword evidence="2" id="KW-0813">Transport</keyword>
<dbReference type="Proteomes" id="UP001049518">
    <property type="component" value="Chromosome"/>
</dbReference>
<dbReference type="Gene3D" id="3.40.190.10">
    <property type="entry name" value="Periplasmic binding protein-like II"/>
    <property type="match status" value="2"/>
</dbReference>
<name>A0ABX8R3S4_9ACTN</name>
<feature type="region of interest" description="Disordered" evidence="5">
    <location>
        <begin position="38"/>
        <end position="77"/>
    </location>
</feature>
<sequence>MIGDVMPRVRGAAAGLAAVLILAACGSGYQRPRVAVPVPDGVRSPAPRASPEPSGCEPRNSLAAATSPPPRLTGGSRKIRAGVDQTMTRMAYRDPATGEFRGFDVDLVLEVAKEMFPGRDPRDTVVFVAITPAERQERLRDGTVDIVADSMTATCGRAARMAYSTDYLDSGQTVLLPGNSPHRRIGDLAGRPVCAPADTTAPENLRKRPEGLLPVTARNPADCLVMLQQGQVAAISAAHNVLLGLQDLDPATRFLPVPPPRPRDDPSCLRHRLPAAGCTWFSDEPHALAFRREDTEFVKFVNHVLEKIRGNGRWREIHDRWLLDHPDQGPPPARYGPNPTWPPGR</sequence>
<dbReference type="EMBL" id="CP059572">
    <property type="protein sequence ID" value="QXJ25716.1"/>
    <property type="molecule type" value="Genomic_DNA"/>
</dbReference>
<keyword evidence="3" id="KW-0732">Signal</keyword>
<dbReference type="InterPro" id="IPR018313">
    <property type="entry name" value="SBP_3_CS"/>
</dbReference>
<organism evidence="7 8">
    <name type="scientific">Actinomadura graeca</name>
    <dbReference type="NCBI Taxonomy" id="2750812"/>
    <lineage>
        <taxon>Bacteria</taxon>
        <taxon>Bacillati</taxon>
        <taxon>Actinomycetota</taxon>
        <taxon>Actinomycetes</taxon>
        <taxon>Streptosporangiales</taxon>
        <taxon>Thermomonosporaceae</taxon>
        <taxon>Actinomadura</taxon>
    </lineage>
</organism>
<reference evidence="7" key="1">
    <citation type="submission" date="2020-07" db="EMBL/GenBank/DDBJ databases">
        <authorList>
            <person name="Tarantini F.S."/>
            <person name="Hong K.W."/>
            <person name="Chan K.G."/>
        </authorList>
    </citation>
    <scope>NUCLEOTIDE SEQUENCE</scope>
    <source>
        <strain evidence="7">32-07</strain>
    </source>
</reference>
<gene>
    <name evidence="7" type="ORF">AGRA3207_007245</name>
</gene>
<keyword evidence="8" id="KW-1185">Reference proteome</keyword>
<dbReference type="PROSITE" id="PS01039">
    <property type="entry name" value="SBP_BACTERIAL_3"/>
    <property type="match status" value="1"/>
</dbReference>
<feature type="compositionally biased region" description="Low complexity" evidence="5">
    <location>
        <begin position="43"/>
        <end position="54"/>
    </location>
</feature>
<proteinExistence type="inferred from homology"/>
<comment type="similarity">
    <text evidence="1 4">Belongs to the bacterial solute-binding protein 3 family.</text>
</comment>
<dbReference type="InterPro" id="IPR051455">
    <property type="entry name" value="Bact_solute-bind_prot3"/>
</dbReference>
<dbReference type="PANTHER" id="PTHR30085:SF6">
    <property type="entry name" value="ABC TRANSPORTER GLUTAMINE-BINDING PROTEIN GLNH"/>
    <property type="match status" value="1"/>
</dbReference>
<feature type="domain" description="Solute-binding protein family 3/N-terminal" evidence="6">
    <location>
        <begin position="78"/>
        <end position="325"/>
    </location>
</feature>
<evidence type="ECO:0000313" key="7">
    <source>
        <dbReference type="EMBL" id="QXJ25716.1"/>
    </source>
</evidence>
<dbReference type="InterPro" id="IPR001638">
    <property type="entry name" value="Solute-binding_3/MltF_N"/>
</dbReference>
<evidence type="ECO:0000313" key="8">
    <source>
        <dbReference type="Proteomes" id="UP001049518"/>
    </source>
</evidence>
<evidence type="ECO:0000256" key="4">
    <source>
        <dbReference type="RuleBase" id="RU003744"/>
    </source>
</evidence>
<feature type="region of interest" description="Disordered" evidence="5">
    <location>
        <begin position="322"/>
        <end position="345"/>
    </location>
</feature>
<dbReference type="PANTHER" id="PTHR30085">
    <property type="entry name" value="AMINO ACID ABC TRANSPORTER PERMEASE"/>
    <property type="match status" value="1"/>
</dbReference>
<evidence type="ECO:0000256" key="3">
    <source>
        <dbReference type="ARBA" id="ARBA00022729"/>
    </source>
</evidence>
<evidence type="ECO:0000259" key="6">
    <source>
        <dbReference type="SMART" id="SM00062"/>
    </source>
</evidence>
<evidence type="ECO:0000256" key="5">
    <source>
        <dbReference type="SAM" id="MobiDB-lite"/>
    </source>
</evidence>
<dbReference type="SUPFAM" id="SSF53850">
    <property type="entry name" value="Periplasmic binding protein-like II"/>
    <property type="match status" value="1"/>
</dbReference>
<dbReference type="SMART" id="SM00062">
    <property type="entry name" value="PBPb"/>
    <property type="match status" value="1"/>
</dbReference>
<accession>A0ABX8R3S4</accession>
<protein>
    <submittedName>
        <fullName evidence="7">Transporter substrate-binding domain-containing protein</fullName>
    </submittedName>
</protein>